<evidence type="ECO:0000313" key="3">
    <source>
        <dbReference type="EMBL" id="KAF9523490.1"/>
    </source>
</evidence>
<organism evidence="3 4">
    <name type="scientific">Crepidotus variabilis</name>
    <dbReference type="NCBI Taxonomy" id="179855"/>
    <lineage>
        <taxon>Eukaryota</taxon>
        <taxon>Fungi</taxon>
        <taxon>Dikarya</taxon>
        <taxon>Basidiomycota</taxon>
        <taxon>Agaricomycotina</taxon>
        <taxon>Agaricomycetes</taxon>
        <taxon>Agaricomycetidae</taxon>
        <taxon>Agaricales</taxon>
        <taxon>Agaricineae</taxon>
        <taxon>Crepidotaceae</taxon>
        <taxon>Crepidotus</taxon>
    </lineage>
</organism>
<dbReference type="InterPro" id="IPR036047">
    <property type="entry name" value="F-box-like_dom_sf"/>
</dbReference>
<name>A0A9P6JK36_9AGAR</name>
<dbReference type="AlphaFoldDB" id="A0A9P6JK36"/>
<dbReference type="OrthoDB" id="2269034at2759"/>
<accession>A0A9P6JK36</accession>
<evidence type="ECO:0000259" key="2">
    <source>
        <dbReference type="Pfam" id="PF12937"/>
    </source>
</evidence>
<proteinExistence type="predicted"/>
<evidence type="ECO:0000256" key="1">
    <source>
        <dbReference type="SAM" id="Coils"/>
    </source>
</evidence>
<feature type="domain" description="F-box" evidence="2">
    <location>
        <begin position="75"/>
        <end position="135"/>
    </location>
</feature>
<feature type="coiled-coil region" evidence="1">
    <location>
        <begin position="39"/>
        <end position="66"/>
    </location>
</feature>
<dbReference type="EMBL" id="MU157916">
    <property type="protein sequence ID" value="KAF9523490.1"/>
    <property type="molecule type" value="Genomic_DNA"/>
</dbReference>
<sequence length="239" mass="27006">MTLCPHCRLVLDTTSWLRDGTTESCLKNHGSACLACPKLLKIEQNIEETRRTLEQLLSEREELVSVLNQHHDPFLNQLPVEIVSHIFALSKSYLPSPDISDLGLNAKMNVQEALHPGQVCHNWRDIAHHTSALWSIFATTIIPKNYETSLEISLEWLSKSGGLPLFIQLYAKEPSDGAVSPFTHDFLESIAQHTYRWKVLELQFPMNMVPVFSTATAGKKMDQLEQISLNIQLDHLNGP</sequence>
<gene>
    <name evidence="3" type="ORF">CPB83DRAFT_910623</name>
</gene>
<keyword evidence="1" id="KW-0175">Coiled coil</keyword>
<keyword evidence="4" id="KW-1185">Reference proteome</keyword>
<dbReference type="Gene3D" id="1.20.1280.50">
    <property type="match status" value="1"/>
</dbReference>
<dbReference type="Pfam" id="PF12937">
    <property type="entry name" value="F-box-like"/>
    <property type="match status" value="1"/>
</dbReference>
<dbReference type="CDD" id="cd09917">
    <property type="entry name" value="F-box_SF"/>
    <property type="match status" value="1"/>
</dbReference>
<evidence type="ECO:0000313" key="4">
    <source>
        <dbReference type="Proteomes" id="UP000807306"/>
    </source>
</evidence>
<dbReference type="InterPro" id="IPR001810">
    <property type="entry name" value="F-box_dom"/>
</dbReference>
<comment type="caution">
    <text evidence="3">The sequence shown here is derived from an EMBL/GenBank/DDBJ whole genome shotgun (WGS) entry which is preliminary data.</text>
</comment>
<dbReference type="Proteomes" id="UP000807306">
    <property type="component" value="Unassembled WGS sequence"/>
</dbReference>
<dbReference type="SUPFAM" id="SSF81383">
    <property type="entry name" value="F-box domain"/>
    <property type="match status" value="1"/>
</dbReference>
<feature type="non-terminal residue" evidence="3">
    <location>
        <position position="239"/>
    </location>
</feature>
<reference evidence="3" key="1">
    <citation type="submission" date="2020-11" db="EMBL/GenBank/DDBJ databases">
        <authorList>
            <consortium name="DOE Joint Genome Institute"/>
            <person name="Ahrendt S."/>
            <person name="Riley R."/>
            <person name="Andreopoulos W."/>
            <person name="Labutti K."/>
            <person name="Pangilinan J."/>
            <person name="Ruiz-Duenas F.J."/>
            <person name="Barrasa J.M."/>
            <person name="Sanchez-Garcia M."/>
            <person name="Camarero S."/>
            <person name="Miyauchi S."/>
            <person name="Serrano A."/>
            <person name="Linde D."/>
            <person name="Babiker R."/>
            <person name="Drula E."/>
            <person name="Ayuso-Fernandez I."/>
            <person name="Pacheco R."/>
            <person name="Padilla G."/>
            <person name="Ferreira P."/>
            <person name="Barriuso J."/>
            <person name="Kellner H."/>
            <person name="Castanera R."/>
            <person name="Alfaro M."/>
            <person name="Ramirez L."/>
            <person name="Pisabarro A.G."/>
            <person name="Kuo A."/>
            <person name="Tritt A."/>
            <person name="Lipzen A."/>
            <person name="He G."/>
            <person name="Yan M."/>
            <person name="Ng V."/>
            <person name="Cullen D."/>
            <person name="Martin F."/>
            <person name="Rosso M.-N."/>
            <person name="Henrissat B."/>
            <person name="Hibbett D."/>
            <person name="Martinez A.T."/>
            <person name="Grigoriev I.V."/>
        </authorList>
    </citation>
    <scope>NUCLEOTIDE SEQUENCE</scope>
    <source>
        <strain evidence="3">CBS 506.95</strain>
    </source>
</reference>
<protein>
    <recommendedName>
        <fullName evidence="2">F-box domain-containing protein</fullName>
    </recommendedName>
</protein>